<dbReference type="AlphaFoldDB" id="A0A4R2IV96"/>
<evidence type="ECO:0008006" key="4">
    <source>
        <dbReference type="Google" id="ProtNLM"/>
    </source>
</evidence>
<dbReference type="EMBL" id="SLWS01000016">
    <property type="protein sequence ID" value="TCO48068.1"/>
    <property type="molecule type" value="Genomic_DNA"/>
</dbReference>
<gene>
    <name evidence="2" type="ORF">EV192_116121</name>
</gene>
<protein>
    <recommendedName>
        <fullName evidence="4">Secreted protein</fullName>
    </recommendedName>
</protein>
<sequence>MRLLACAVVVCAVGALSASNAAAGQPEGLLTFEAAPGAFPVDGRGGSWGDVAVWEYQRVVKVDAATDNGADWIRIELNGRAGEALTAGTYLNVRNHETHPDGPGIQIVSNGLGCSDDYATVTIDRIERDDDQVTALDATVDQHCGSPDGPVFHAQVHYAG</sequence>
<proteinExistence type="predicted"/>
<evidence type="ECO:0000313" key="2">
    <source>
        <dbReference type="EMBL" id="TCO48068.1"/>
    </source>
</evidence>
<keyword evidence="1" id="KW-0732">Signal</keyword>
<accession>A0A4R2IV96</accession>
<organism evidence="2 3">
    <name type="scientific">Actinocrispum wychmicini</name>
    <dbReference type="NCBI Taxonomy" id="1213861"/>
    <lineage>
        <taxon>Bacteria</taxon>
        <taxon>Bacillati</taxon>
        <taxon>Actinomycetota</taxon>
        <taxon>Actinomycetes</taxon>
        <taxon>Pseudonocardiales</taxon>
        <taxon>Pseudonocardiaceae</taxon>
        <taxon>Actinocrispum</taxon>
    </lineage>
</organism>
<evidence type="ECO:0000256" key="1">
    <source>
        <dbReference type="SAM" id="SignalP"/>
    </source>
</evidence>
<name>A0A4R2IV96_9PSEU</name>
<feature type="chain" id="PRO_5020348151" description="Secreted protein" evidence="1">
    <location>
        <begin position="22"/>
        <end position="160"/>
    </location>
</feature>
<keyword evidence="3" id="KW-1185">Reference proteome</keyword>
<evidence type="ECO:0000313" key="3">
    <source>
        <dbReference type="Proteomes" id="UP000295680"/>
    </source>
</evidence>
<feature type="signal peptide" evidence="1">
    <location>
        <begin position="1"/>
        <end position="21"/>
    </location>
</feature>
<reference evidence="2 3" key="1">
    <citation type="submission" date="2019-03" db="EMBL/GenBank/DDBJ databases">
        <title>Genomic Encyclopedia of Type Strains, Phase IV (KMG-IV): sequencing the most valuable type-strain genomes for metagenomic binning, comparative biology and taxonomic classification.</title>
        <authorList>
            <person name="Goeker M."/>
        </authorList>
    </citation>
    <scope>NUCLEOTIDE SEQUENCE [LARGE SCALE GENOMIC DNA]</scope>
    <source>
        <strain evidence="2 3">DSM 45934</strain>
    </source>
</reference>
<comment type="caution">
    <text evidence="2">The sequence shown here is derived from an EMBL/GenBank/DDBJ whole genome shotgun (WGS) entry which is preliminary data.</text>
</comment>
<dbReference type="Proteomes" id="UP000295680">
    <property type="component" value="Unassembled WGS sequence"/>
</dbReference>